<dbReference type="Gene3D" id="2.170.210.20">
    <property type="entry name" value="Spindle assembly abnormal protein 6, N-terminal domain"/>
    <property type="match status" value="1"/>
</dbReference>
<evidence type="ECO:0000256" key="5">
    <source>
        <dbReference type="ARBA" id="ARBA00023306"/>
    </source>
</evidence>
<dbReference type="CDD" id="cd10142">
    <property type="entry name" value="HD_SAS6_N"/>
    <property type="match status" value="1"/>
</dbReference>
<evidence type="ECO:0000259" key="8">
    <source>
        <dbReference type="Pfam" id="PF16531"/>
    </source>
</evidence>
<dbReference type="GO" id="GO:0005814">
    <property type="term" value="C:centriole"/>
    <property type="evidence" value="ECO:0007669"/>
    <property type="project" value="TreeGrafter"/>
</dbReference>
<evidence type="ECO:0000256" key="3">
    <source>
        <dbReference type="ARBA" id="ARBA00023054"/>
    </source>
</evidence>
<feature type="coiled-coil region" evidence="6">
    <location>
        <begin position="158"/>
        <end position="471"/>
    </location>
</feature>
<dbReference type="AlphaFoldDB" id="A0A023EWV8"/>
<dbReference type="InterPro" id="IPR032396">
    <property type="entry name" value="SAS-6_N"/>
</dbReference>
<comment type="subcellular location">
    <subcellularLocation>
        <location evidence="1">Cytoplasm</location>
        <location evidence="1">Cytoskeleton</location>
        <location evidence="1">Microtubule organizing center</location>
        <location evidence="1">Centrosome</location>
    </subcellularLocation>
</comment>
<protein>
    <submittedName>
        <fullName evidence="9">Putative myosin class ii heavy chain</fullName>
    </submittedName>
</protein>
<evidence type="ECO:0000256" key="1">
    <source>
        <dbReference type="ARBA" id="ARBA00004300"/>
    </source>
</evidence>
<name>A0A023EWV8_TRIIF</name>
<keyword evidence="2" id="KW-0963">Cytoplasm</keyword>
<evidence type="ECO:0000256" key="7">
    <source>
        <dbReference type="SAM" id="MobiDB-lite"/>
    </source>
</evidence>
<dbReference type="PANTHER" id="PTHR44281:SF2">
    <property type="entry name" value="SPINDLE ASSEMBLY ABNORMAL PROTEIN 6 HOMOLOG"/>
    <property type="match status" value="1"/>
</dbReference>
<dbReference type="Pfam" id="PF16531">
    <property type="entry name" value="SAS-6_N"/>
    <property type="match status" value="1"/>
</dbReference>
<feature type="region of interest" description="Disordered" evidence="7">
    <location>
        <begin position="543"/>
        <end position="616"/>
    </location>
</feature>
<evidence type="ECO:0000256" key="4">
    <source>
        <dbReference type="ARBA" id="ARBA00023212"/>
    </source>
</evidence>
<dbReference type="GO" id="GO:0007099">
    <property type="term" value="P:centriole replication"/>
    <property type="evidence" value="ECO:0007669"/>
    <property type="project" value="TreeGrafter"/>
</dbReference>
<reference evidence="9" key="1">
    <citation type="journal article" date="2014" name="PLoS Negl. Trop. Dis.">
        <title>An updated insight into the Sialotranscriptome of Triatoma infestans: developmental stage and geographic variations.</title>
        <authorList>
            <person name="Schwarz A."/>
            <person name="Medrano-Mercado N."/>
            <person name="Schaub G.A."/>
            <person name="Struchiner C.J."/>
            <person name="Bargues M.D."/>
            <person name="Levy M.Z."/>
            <person name="Ribeiro J.M."/>
        </authorList>
    </citation>
    <scope>NUCLEOTIDE SEQUENCE</scope>
    <source>
        <strain evidence="9">Chile</strain>
        <tissue evidence="9">Salivary glands</tissue>
    </source>
</reference>
<dbReference type="PANTHER" id="PTHR44281">
    <property type="entry name" value="SPINDLE ASSEMBLY ABNORMAL PROTEIN 6 HOMOLOG"/>
    <property type="match status" value="1"/>
</dbReference>
<keyword evidence="4" id="KW-0206">Cytoskeleton</keyword>
<sequence>ELNASEPLYSKIQRVYIKNSACEEKQRDIRITVDMNSALSKVSKQLLNICISDDEDPYFYYSLVLTNDDYQRLKNLQGLLVDFDNFPTQVIRLLEQCKQNETHDSRFLLLLEEEQKGEIKRTFLKIVETNNFKHLCHLVLQIEIGNDNDIKKLMLKKIKSLKDQSSKAEKLIANLESQLRNKTMLLETTQSELALVQQQWKEDRISFKAESTREITEETEKLRKIQLDWQIKSQREKSELEERYTNALKEKESELSRLRVENQILLEKRTNADVTITDQARRIDNLEKDLASIRADLATVRKQNVRLEADYHERDKAYNHLKTRLAVAEQESKDKTILTNKLQELLNNANEQKARLEEIVIEKDRNIQRKQLTIQNVSDELIKANEIITKLQKEIAMVNSKLSVRTSIALEQEKVVEEHGKTIAKLEEENELRDKKIAALTEAEQTLKITINELKELMESKDKKIKDNERVIDWLNRRLSEQNKVIRETPQPIMQGGFTASSTPYGQLRACEPSASRVPFSIMNSGISTIQRLEQLQTLPVVEEQPNENKLVTPTAPLDGSGDGTSDHKVTQKNSPQENSKKNQGRKPAAKKSAGIGFRRVSPTQTTPVPSSYFLK</sequence>
<dbReference type="EMBL" id="GBBI01004862">
    <property type="protein sequence ID" value="JAC13850.1"/>
    <property type="molecule type" value="mRNA"/>
</dbReference>
<accession>A0A023EWV8</accession>
<keyword evidence="5" id="KW-0131">Cell cycle</keyword>
<feature type="non-terminal residue" evidence="9">
    <location>
        <position position="1"/>
    </location>
</feature>
<feature type="domain" description="Spindle assembly abnormal protein 6 N-terminal" evidence="8">
    <location>
        <begin position="8"/>
        <end position="141"/>
    </location>
</feature>
<dbReference type="InterPro" id="IPR038558">
    <property type="entry name" value="SAS-6_N_sf"/>
</dbReference>
<dbReference type="GO" id="GO:0005813">
    <property type="term" value="C:centrosome"/>
    <property type="evidence" value="ECO:0007669"/>
    <property type="project" value="UniProtKB-SubCell"/>
</dbReference>
<evidence type="ECO:0000256" key="2">
    <source>
        <dbReference type="ARBA" id="ARBA00022490"/>
    </source>
</evidence>
<evidence type="ECO:0000256" key="6">
    <source>
        <dbReference type="SAM" id="Coils"/>
    </source>
</evidence>
<evidence type="ECO:0000313" key="9">
    <source>
        <dbReference type="EMBL" id="JAC13850.1"/>
    </source>
</evidence>
<proteinExistence type="evidence at transcript level"/>
<organism evidence="9">
    <name type="scientific">Triatoma infestans</name>
    <name type="common">Assassin bug</name>
    <dbReference type="NCBI Taxonomy" id="30076"/>
    <lineage>
        <taxon>Eukaryota</taxon>
        <taxon>Metazoa</taxon>
        <taxon>Ecdysozoa</taxon>
        <taxon>Arthropoda</taxon>
        <taxon>Hexapoda</taxon>
        <taxon>Insecta</taxon>
        <taxon>Pterygota</taxon>
        <taxon>Neoptera</taxon>
        <taxon>Paraneoptera</taxon>
        <taxon>Hemiptera</taxon>
        <taxon>Heteroptera</taxon>
        <taxon>Panheteroptera</taxon>
        <taxon>Cimicomorpha</taxon>
        <taxon>Reduviidae</taxon>
        <taxon>Triatominae</taxon>
        <taxon>Triatoma</taxon>
    </lineage>
</organism>
<keyword evidence="3 6" id="KW-0175">Coiled coil</keyword>